<dbReference type="NCBIfam" id="TIGR00756">
    <property type="entry name" value="PPR"/>
    <property type="match status" value="5"/>
</dbReference>
<dbReference type="FunFam" id="1.25.40.10:FF:000470">
    <property type="entry name" value="Pentatricopeptide repeat-containing protein At5g66520"/>
    <property type="match status" value="1"/>
</dbReference>
<evidence type="ECO:0000256" key="3">
    <source>
        <dbReference type="PROSITE-ProRule" id="PRU00708"/>
    </source>
</evidence>
<dbReference type="PANTHER" id="PTHR47926">
    <property type="entry name" value="PENTATRICOPEPTIDE REPEAT-CONTAINING PROTEIN"/>
    <property type="match status" value="1"/>
</dbReference>
<feature type="repeat" description="PPR" evidence="3">
    <location>
        <begin position="79"/>
        <end position="113"/>
    </location>
</feature>
<name>A0A9Q0HCF9_9MAGN</name>
<dbReference type="AlphaFoldDB" id="A0A9Q0HCF9"/>
<dbReference type="OrthoDB" id="330671at2759"/>
<keyword evidence="1" id="KW-0677">Repeat</keyword>
<dbReference type="Gene3D" id="1.25.40.10">
    <property type="entry name" value="Tetratricopeptide repeat domain"/>
    <property type="match status" value="4"/>
</dbReference>
<dbReference type="Pfam" id="PF20431">
    <property type="entry name" value="E_motif"/>
    <property type="match status" value="1"/>
</dbReference>
<dbReference type="FunFam" id="1.25.40.10:FF:000334">
    <property type="entry name" value="Pentatricopeptide repeat-containing protein"/>
    <property type="match status" value="1"/>
</dbReference>
<comment type="similarity">
    <text evidence="2">Belongs to the PPR family. PCMP-E subfamily.</text>
</comment>
<feature type="repeat" description="PPR" evidence="3">
    <location>
        <begin position="313"/>
        <end position="347"/>
    </location>
</feature>
<evidence type="ECO:0008006" key="6">
    <source>
        <dbReference type="Google" id="ProtNLM"/>
    </source>
</evidence>
<organism evidence="4 5">
    <name type="scientific">Protea cynaroides</name>
    <dbReference type="NCBI Taxonomy" id="273540"/>
    <lineage>
        <taxon>Eukaryota</taxon>
        <taxon>Viridiplantae</taxon>
        <taxon>Streptophyta</taxon>
        <taxon>Embryophyta</taxon>
        <taxon>Tracheophyta</taxon>
        <taxon>Spermatophyta</taxon>
        <taxon>Magnoliopsida</taxon>
        <taxon>Proteales</taxon>
        <taxon>Proteaceae</taxon>
        <taxon>Protea</taxon>
    </lineage>
</organism>
<dbReference type="Pfam" id="PF01535">
    <property type="entry name" value="PPR"/>
    <property type="match status" value="4"/>
</dbReference>
<dbReference type="InterPro" id="IPR046960">
    <property type="entry name" value="PPR_At4g14850-like_plant"/>
</dbReference>
<dbReference type="EMBL" id="JAMYWD010000009">
    <property type="protein sequence ID" value="KAJ4962110.1"/>
    <property type="molecule type" value="Genomic_DNA"/>
</dbReference>
<dbReference type="InterPro" id="IPR011990">
    <property type="entry name" value="TPR-like_helical_dom_sf"/>
</dbReference>
<feature type="repeat" description="PPR" evidence="3">
    <location>
        <begin position="181"/>
        <end position="211"/>
    </location>
</feature>
<evidence type="ECO:0000313" key="4">
    <source>
        <dbReference type="EMBL" id="KAJ4962110.1"/>
    </source>
</evidence>
<dbReference type="PROSITE" id="PS51375">
    <property type="entry name" value="PPR"/>
    <property type="match status" value="5"/>
</dbReference>
<dbReference type="GO" id="GO:0009451">
    <property type="term" value="P:RNA modification"/>
    <property type="evidence" value="ECO:0007669"/>
    <property type="project" value="InterPro"/>
</dbReference>
<gene>
    <name evidence="4" type="ORF">NE237_022020</name>
</gene>
<dbReference type="Pfam" id="PF13041">
    <property type="entry name" value="PPR_2"/>
    <property type="match status" value="3"/>
</dbReference>
<dbReference type="FunFam" id="1.25.40.10:FF:000125">
    <property type="entry name" value="Pentatricopeptide repeat-containing protein"/>
    <property type="match status" value="1"/>
</dbReference>
<feature type="repeat" description="PPR" evidence="3">
    <location>
        <begin position="212"/>
        <end position="242"/>
    </location>
</feature>
<dbReference type="InterPro" id="IPR046848">
    <property type="entry name" value="E_motif"/>
</dbReference>
<dbReference type="PANTHER" id="PTHR47926:SF463">
    <property type="entry name" value="PENTATRICOPEPTIDE REPEAT-CONTAINING PROTEIN"/>
    <property type="match status" value="1"/>
</dbReference>
<feature type="repeat" description="PPR" evidence="3">
    <location>
        <begin position="243"/>
        <end position="277"/>
    </location>
</feature>
<evidence type="ECO:0000256" key="2">
    <source>
        <dbReference type="ARBA" id="ARBA00061659"/>
    </source>
</evidence>
<dbReference type="GO" id="GO:0048731">
    <property type="term" value="P:system development"/>
    <property type="evidence" value="ECO:0007669"/>
    <property type="project" value="UniProtKB-ARBA"/>
</dbReference>
<protein>
    <recommendedName>
        <fullName evidence="6">Pentatricopeptide repeat-containing protein</fullName>
    </recommendedName>
</protein>
<keyword evidence="5" id="KW-1185">Reference proteome</keyword>
<dbReference type="InterPro" id="IPR002885">
    <property type="entry name" value="PPR_rpt"/>
</dbReference>
<evidence type="ECO:0000256" key="1">
    <source>
        <dbReference type="ARBA" id="ARBA00022737"/>
    </source>
</evidence>
<evidence type="ECO:0000313" key="5">
    <source>
        <dbReference type="Proteomes" id="UP001141806"/>
    </source>
</evidence>
<accession>A0A9Q0HCF9</accession>
<reference evidence="4" key="1">
    <citation type="journal article" date="2023" name="Plant J.">
        <title>The genome of the king protea, Protea cynaroides.</title>
        <authorList>
            <person name="Chang J."/>
            <person name="Duong T.A."/>
            <person name="Schoeman C."/>
            <person name="Ma X."/>
            <person name="Roodt D."/>
            <person name="Barker N."/>
            <person name="Li Z."/>
            <person name="Van de Peer Y."/>
            <person name="Mizrachi E."/>
        </authorList>
    </citation>
    <scope>NUCLEOTIDE SEQUENCE</scope>
    <source>
        <tissue evidence="4">Young leaves</tissue>
    </source>
</reference>
<sequence>MVSGNLARKLALLLHPSLSQSLTAFSNIAELKQVHAHIITSGLAHDIFTNIRLIAFAAISESGDLHYAKSLFDHIEHPTLFMYNSMIRGFSQSNRPHESVKLYTRLLNAQISPDKFTFPFLFRSCSISSLLVPGQQLHAHISKFGIDSDVFVVNNMISMYCSCGELGNAWKLFEENRRIVDVVSWTALVTGYSNSGRVDVARQFFDNMPFRNSVSWNAMIAGYAQRGKIVEARKLFDDMPERSVASWSTMISGYSQCGMCSEALDLFGEMVGFGIRPNEPALVSAVSACAQLRALEQGVWLHGYVEEQRFEVNVTLGTALVDMYGKCGSIDKAFQVFNEMPEKNVLSWNTMIAGLALNGCGKQALTLFWRMQVMGPAPNDITFINVLTGCSHSGLVVEGRHVFYLMTQEFKIIPQLEHYGCMVDLFGRAGLIKEALDFVNDMPVQPHPALWGALVGACRIHGNVELGEELGKHLVELEPHHSGRYALLSNIFAAAKKWDDMAVVRKLFKERWVLKNPGNSVVETRSQVATN</sequence>
<dbReference type="GO" id="GO:0003723">
    <property type="term" value="F:RNA binding"/>
    <property type="evidence" value="ECO:0007669"/>
    <property type="project" value="InterPro"/>
</dbReference>
<comment type="caution">
    <text evidence="4">The sequence shown here is derived from an EMBL/GenBank/DDBJ whole genome shotgun (WGS) entry which is preliminary data.</text>
</comment>
<dbReference type="Proteomes" id="UP001141806">
    <property type="component" value="Unassembled WGS sequence"/>
</dbReference>
<proteinExistence type="inferred from homology"/>